<comment type="caution">
    <text evidence="1">The sequence shown here is derived from an EMBL/GenBank/DDBJ whole genome shotgun (WGS) entry which is preliminary data.</text>
</comment>
<proteinExistence type="predicted"/>
<accession>A0A0V1LUG9</accession>
<dbReference type="AlphaFoldDB" id="A0A0V1LUG9"/>
<dbReference type="EMBL" id="JYDW01000003">
    <property type="protein sequence ID" value="KRZ63136.1"/>
    <property type="molecule type" value="Genomic_DNA"/>
</dbReference>
<evidence type="ECO:0000313" key="2">
    <source>
        <dbReference type="Proteomes" id="UP000054721"/>
    </source>
</evidence>
<sequence>MRKQRTFTLDFETKPIPHYYLPAQLYLLLYVIKIKSSSLDEKKKQLLVIVTGRVDIFYS</sequence>
<dbReference type="Proteomes" id="UP000054721">
    <property type="component" value="Unassembled WGS sequence"/>
</dbReference>
<keyword evidence="2" id="KW-1185">Reference proteome</keyword>
<evidence type="ECO:0000313" key="1">
    <source>
        <dbReference type="EMBL" id="KRZ63136.1"/>
    </source>
</evidence>
<organism evidence="1 2">
    <name type="scientific">Trichinella nativa</name>
    <dbReference type="NCBI Taxonomy" id="6335"/>
    <lineage>
        <taxon>Eukaryota</taxon>
        <taxon>Metazoa</taxon>
        <taxon>Ecdysozoa</taxon>
        <taxon>Nematoda</taxon>
        <taxon>Enoplea</taxon>
        <taxon>Dorylaimia</taxon>
        <taxon>Trichinellida</taxon>
        <taxon>Trichinellidae</taxon>
        <taxon>Trichinella</taxon>
    </lineage>
</organism>
<gene>
    <name evidence="1" type="ORF">T02_16538</name>
</gene>
<name>A0A0V1LUG9_9BILA</name>
<reference evidence="1 2" key="1">
    <citation type="submission" date="2015-05" db="EMBL/GenBank/DDBJ databases">
        <title>Evolution of Trichinella species and genotypes.</title>
        <authorList>
            <person name="Korhonen P.K."/>
            <person name="Edoardo P."/>
            <person name="Giuseppe L.R."/>
            <person name="Gasser R.B."/>
        </authorList>
    </citation>
    <scope>NUCLEOTIDE SEQUENCE [LARGE SCALE GENOMIC DNA]</scope>
    <source>
        <strain evidence="1">ISS10</strain>
    </source>
</reference>
<protein>
    <submittedName>
        <fullName evidence="1">Uncharacterized protein</fullName>
    </submittedName>
</protein>